<dbReference type="GO" id="GO:0001784">
    <property type="term" value="F:phosphotyrosine residue binding"/>
    <property type="evidence" value="ECO:0007669"/>
    <property type="project" value="TreeGrafter"/>
</dbReference>
<dbReference type="OMA" id="AKEFRRP"/>
<evidence type="ECO:0000259" key="6">
    <source>
        <dbReference type="PROSITE" id="PS50001"/>
    </source>
</evidence>
<feature type="domain" description="SH2" evidence="6">
    <location>
        <begin position="142"/>
        <end position="237"/>
    </location>
</feature>
<evidence type="ECO:0000256" key="5">
    <source>
        <dbReference type="SAM" id="MobiDB-lite"/>
    </source>
</evidence>
<dbReference type="Pfam" id="PF00017">
    <property type="entry name" value="SH2"/>
    <property type="match status" value="1"/>
</dbReference>
<dbReference type="Ensembl" id="ENSPMRT00000035871.1">
    <property type="protein sequence ID" value="ENSPMRP00000033819.1"/>
    <property type="gene ID" value="ENSPMRG00000021928.1"/>
</dbReference>
<evidence type="ECO:0000256" key="4">
    <source>
        <dbReference type="PROSITE-ProRule" id="PRU00191"/>
    </source>
</evidence>
<feature type="region of interest" description="Disordered" evidence="5">
    <location>
        <begin position="28"/>
        <end position="68"/>
    </location>
</feature>
<sequence length="242" mass="27903">MQVPSPHWHRKILEIQRVKKSRIGLQLYDTPYEEKEPEADPEGRPPSKPRESRLPQDDERPADEYDQPWEWKKNHISRAFAVQFETPDWEWTSLAAASSTHKEHWRPHLTGSSKFVRSQSPEHSLPAAERIDPSLPLENQAWFHGTISRADAESLLTLCKEGSYLVRNSETSRNDYSLSLRSSQGFMHMKFTRTKESKYVLGQNSAPFDSVPEVIHFYTAQELPVKGAEHLSLLYPVAVQTL</sequence>
<dbReference type="GO" id="GO:0006915">
    <property type="term" value="P:apoptotic process"/>
    <property type="evidence" value="ECO:0007669"/>
    <property type="project" value="UniProtKB-KW"/>
</dbReference>
<keyword evidence="3 4" id="KW-0727">SH2 domain</keyword>
<dbReference type="PANTHER" id="PTHR15127">
    <property type="entry name" value="HEAVYWEIGHT, ISOFORM A"/>
    <property type="match status" value="1"/>
</dbReference>
<evidence type="ECO:0000256" key="1">
    <source>
        <dbReference type="ARBA" id="ARBA00022553"/>
    </source>
</evidence>
<evidence type="ECO:0000313" key="8">
    <source>
        <dbReference type="Proteomes" id="UP000472272"/>
    </source>
</evidence>
<accession>A0A670KDX1</accession>
<proteinExistence type="predicted"/>
<dbReference type="InterPro" id="IPR051846">
    <property type="entry name" value="SH2_domain_adapters"/>
</dbReference>
<dbReference type="InterPro" id="IPR036860">
    <property type="entry name" value="SH2_dom_sf"/>
</dbReference>
<reference evidence="7 8" key="1">
    <citation type="journal article" date="2019" name="Proc. Natl. Acad. Sci. U.S.A.">
        <title>Regulatory changes in pterin and carotenoid genes underlie balanced color polymorphisms in the wall lizard.</title>
        <authorList>
            <person name="Andrade P."/>
            <person name="Pinho C."/>
            <person name="Perez I de Lanuza G."/>
            <person name="Afonso S."/>
            <person name="Brejcha J."/>
            <person name="Rubin C.J."/>
            <person name="Wallerman O."/>
            <person name="Pereira P."/>
            <person name="Sabatino S.J."/>
            <person name="Bellati A."/>
            <person name="Pellitteri-Rosa D."/>
            <person name="Bosakova Z."/>
            <person name="Bunikis I."/>
            <person name="Carretero M.A."/>
            <person name="Feiner N."/>
            <person name="Marsik P."/>
            <person name="Pauperio F."/>
            <person name="Salvi D."/>
            <person name="Soler L."/>
            <person name="While G.M."/>
            <person name="Uller T."/>
            <person name="Font E."/>
            <person name="Andersson L."/>
            <person name="Carneiro M."/>
        </authorList>
    </citation>
    <scope>NUCLEOTIDE SEQUENCE</scope>
</reference>
<protein>
    <recommendedName>
        <fullName evidence="6">SH2 domain-containing protein</fullName>
    </recommendedName>
</protein>
<dbReference type="FunFam" id="3.30.505.10:FF:000021">
    <property type="entry name" value="Putative SH2 domain-containing adapter protein F"/>
    <property type="match status" value="1"/>
</dbReference>
<keyword evidence="1" id="KW-0597">Phosphoprotein</keyword>
<keyword evidence="8" id="KW-1185">Reference proteome</keyword>
<dbReference type="Gene3D" id="3.30.505.10">
    <property type="entry name" value="SH2 domain"/>
    <property type="match status" value="1"/>
</dbReference>
<keyword evidence="2" id="KW-0053">Apoptosis</keyword>
<reference evidence="7" key="2">
    <citation type="submission" date="2025-08" db="UniProtKB">
        <authorList>
            <consortium name="Ensembl"/>
        </authorList>
    </citation>
    <scope>IDENTIFICATION</scope>
</reference>
<evidence type="ECO:0000313" key="7">
    <source>
        <dbReference type="Ensembl" id="ENSPMRP00000033819.1"/>
    </source>
</evidence>
<reference evidence="7" key="3">
    <citation type="submission" date="2025-09" db="UniProtKB">
        <authorList>
            <consortium name="Ensembl"/>
        </authorList>
    </citation>
    <scope>IDENTIFICATION</scope>
</reference>
<dbReference type="AlphaFoldDB" id="A0A670KDX1"/>
<dbReference type="PRINTS" id="PR00401">
    <property type="entry name" value="SH2DOMAIN"/>
</dbReference>
<dbReference type="GeneTree" id="ENSGT00940000159004"/>
<dbReference type="InterPro" id="IPR000980">
    <property type="entry name" value="SH2"/>
</dbReference>
<feature type="compositionally biased region" description="Basic and acidic residues" evidence="5">
    <location>
        <begin position="41"/>
        <end position="68"/>
    </location>
</feature>
<dbReference type="PROSITE" id="PS50001">
    <property type="entry name" value="SH2"/>
    <property type="match status" value="1"/>
</dbReference>
<evidence type="ECO:0000256" key="2">
    <source>
        <dbReference type="ARBA" id="ARBA00022703"/>
    </source>
</evidence>
<dbReference type="Proteomes" id="UP000472272">
    <property type="component" value="Chromosome 18"/>
</dbReference>
<name>A0A670KDX1_PODMU</name>
<organism evidence="7 8">
    <name type="scientific">Podarcis muralis</name>
    <name type="common">Wall lizard</name>
    <name type="synonym">Lacerta muralis</name>
    <dbReference type="NCBI Taxonomy" id="64176"/>
    <lineage>
        <taxon>Eukaryota</taxon>
        <taxon>Metazoa</taxon>
        <taxon>Chordata</taxon>
        <taxon>Craniata</taxon>
        <taxon>Vertebrata</taxon>
        <taxon>Euteleostomi</taxon>
        <taxon>Lepidosauria</taxon>
        <taxon>Squamata</taxon>
        <taxon>Bifurcata</taxon>
        <taxon>Unidentata</taxon>
        <taxon>Episquamata</taxon>
        <taxon>Laterata</taxon>
        <taxon>Lacertibaenia</taxon>
        <taxon>Lacertidae</taxon>
        <taxon>Podarcis</taxon>
    </lineage>
</organism>
<dbReference type="SMART" id="SM00252">
    <property type="entry name" value="SH2"/>
    <property type="match status" value="1"/>
</dbReference>
<dbReference type="GO" id="GO:0007165">
    <property type="term" value="P:signal transduction"/>
    <property type="evidence" value="ECO:0007669"/>
    <property type="project" value="UniProtKB-ARBA"/>
</dbReference>
<evidence type="ECO:0000256" key="3">
    <source>
        <dbReference type="ARBA" id="ARBA00022999"/>
    </source>
</evidence>
<dbReference type="SUPFAM" id="SSF55550">
    <property type="entry name" value="SH2 domain"/>
    <property type="match status" value="1"/>
</dbReference>
<dbReference type="PANTHER" id="PTHR15127:SF33">
    <property type="entry name" value="SH2 DOMAIN-CONTAINING ADAPTER PROTEIN D"/>
    <property type="match status" value="1"/>
</dbReference>